<sequence length="430" mass="48432">MTSDVQFPQSTTQQATREGPTDISEGESWYEIKWILWNSKRLPILVQNKNGPCPLIALCNVLFLRGAVNIKSNLEIISSEGLLQLLLNQMLEGTPKTQTEGETLNYQQNIQDTIAILPKLHTGLDLNVKFNRVDAYEFTDTVGVFDLLNVNLYHGWIFDPANPVYHHAVGEKTYNQLVEMVISDKNSNDPDKLTTATSAEEFLTESASQLTFHGLIELHKVVLEEEFCVFFRNNHFNTLLRRGGKLYLLVTDYGFLNESRFVWEALDTVDGDTQFFDSSFNLVSTSDNQVSVLEGAHSTSKTETPKEATAESSAPHQSHQIASQADSDKYNFELAEKLVREAQLKEDEALAWKMMSEESSSPPPPPPPSPPSHVVTPPRGAEPSNIPAPGDSTWDERLRQQDQEQSRIRHQREGRTQIEDDIEDTRCGLL</sequence>
<gene>
    <name evidence="5" type="ORF">LOD99_2011</name>
</gene>
<feature type="region of interest" description="Disordered" evidence="3">
    <location>
        <begin position="1"/>
        <end position="23"/>
    </location>
</feature>
<evidence type="ECO:0000256" key="3">
    <source>
        <dbReference type="SAM" id="MobiDB-lite"/>
    </source>
</evidence>
<comment type="catalytic activity">
    <reaction evidence="2">
        <text>Thiol-dependent hydrolysis of ester, thioester, amide, peptide and isopeptide bonds formed by the C-terminal Gly of ubiquitin (a 76-residue protein attached to proteins as an intracellular targeting signal).</text>
        <dbReference type="EC" id="3.4.19.12"/>
    </reaction>
</comment>
<keyword evidence="2" id="KW-0788">Thiol protease</keyword>
<dbReference type="GO" id="GO:1990380">
    <property type="term" value="F:K48-linked deubiquitinase activity"/>
    <property type="evidence" value="ECO:0007669"/>
    <property type="project" value="UniProtKB-UniRule"/>
</dbReference>
<keyword evidence="2" id="KW-0378">Hydrolase</keyword>
<organism evidence="5 6">
    <name type="scientific">Oopsacas minuta</name>
    <dbReference type="NCBI Taxonomy" id="111878"/>
    <lineage>
        <taxon>Eukaryota</taxon>
        <taxon>Metazoa</taxon>
        <taxon>Porifera</taxon>
        <taxon>Hexactinellida</taxon>
        <taxon>Hexasterophora</taxon>
        <taxon>Lyssacinosida</taxon>
        <taxon>Leucopsacidae</taxon>
        <taxon>Oopsacas</taxon>
    </lineage>
</organism>
<comment type="caution">
    <text evidence="5">The sequence shown here is derived from an EMBL/GenBank/DDBJ whole genome shotgun (WGS) entry which is preliminary data.</text>
</comment>
<keyword evidence="2" id="KW-0833">Ubl conjugation pathway</keyword>
<feature type="compositionally biased region" description="Polar residues" evidence="3">
    <location>
        <begin position="1"/>
        <end position="16"/>
    </location>
</feature>
<evidence type="ECO:0000313" key="5">
    <source>
        <dbReference type="EMBL" id="KAI6655512.1"/>
    </source>
</evidence>
<dbReference type="PANTHER" id="PTHR18063:SF6">
    <property type="entry name" value="UBIQUITIN CARBOXYL-TERMINAL HYDROLASE"/>
    <property type="match status" value="1"/>
</dbReference>
<evidence type="ECO:0000313" key="6">
    <source>
        <dbReference type="Proteomes" id="UP001165289"/>
    </source>
</evidence>
<dbReference type="GO" id="GO:0140934">
    <property type="term" value="F:histone deubiquitinase activity"/>
    <property type="evidence" value="ECO:0007669"/>
    <property type="project" value="UniProtKB-UniRule"/>
</dbReference>
<name>A0AAV7K2W0_9METZ</name>
<dbReference type="GO" id="GO:0036435">
    <property type="term" value="F:K48-linked polyubiquitin modification-dependent protein binding"/>
    <property type="evidence" value="ECO:0007669"/>
    <property type="project" value="UniProtKB-UniRule"/>
</dbReference>
<evidence type="ECO:0000256" key="1">
    <source>
        <dbReference type="ARBA" id="ARBA00006616"/>
    </source>
</evidence>
<dbReference type="GO" id="GO:0016807">
    <property type="term" value="F:cysteine-type carboxypeptidase activity"/>
    <property type="evidence" value="ECO:0007669"/>
    <property type="project" value="TreeGrafter"/>
</dbReference>
<feature type="compositionally biased region" description="Polar residues" evidence="3">
    <location>
        <begin position="293"/>
        <end position="302"/>
    </location>
</feature>
<dbReference type="Pfam" id="PF04424">
    <property type="entry name" value="MINDY_DUB"/>
    <property type="match status" value="1"/>
</dbReference>
<reference evidence="5 6" key="1">
    <citation type="journal article" date="2023" name="BMC Biol.">
        <title>The compact genome of the sponge Oopsacas minuta (Hexactinellida) is lacking key metazoan core genes.</title>
        <authorList>
            <person name="Santini S."/>
            <person name="Schenkelaars Q."/>
            <person name="Jourda C."/>
            <person name="Duchesne M."/>
            <person name="Belahbib H."/>
            <person name="Rocher C."/>
            <person name="Selva M."/>
            <person name="Riesgo A."/>
            <person name="Vervoort M."/>
            <person name="Leys S.P."/>
            <person name="Kodjabachian L."/>
            <person name="Le Bivic A."/>
            <person name="Borchiellini C."/>
            <person name="Claverie J.M."/>
            <person name="Renard E."/>
        </authorList>
    </citation>
    <scope>NUCLEOTIDE SEQUENCE [LARGE SCALE GENOMIC DNA]</scope>
    <source>
        <strain evidence="5">SPO-2</strain>
    </source>
</reference>
<feature type="compositionally biased region" description="Pro residues" evidence="3">
    <location>
        <begin position="361"/>
        <end position="371"/>
    </location>
</feature>
<evidence type="ECO:0000259" key="4">
    <source>
        <dbReference type="Pfam" id="PF04424"/>
    </source>
</evidence>
<proteinExistence type="inferred from homology"/>
<feature type="domain" description="MINDY deubiquitinase" evidence="4">
    <location>
        <begin position="30"/>
        <end position="280"/>
    </location>
</feature>
<comment type="function">
    <text evidence="2">Hydrolase that can specifically remove 'Lys-48'-linked conjugated ubiquitin from proteins. Has exodeubiquitinase activity and has a preference for long polyubiquitin chains. May play a regulatory role at the level of protein turnover.</text>
</comment>
<comment type="similarity">
    <text evidence="1 2">Belongs to the MINDY deubiquitinase family. FAM63 subfamily.</text>
</comment>
<feature type="compositionally biased region" description="Polar residues" evidence="3">
    <location>
        <begin position="310"/>
        <end position="325"/>
    </location>
</feature>
<evidence type="ECO:0000256" key="2">
    <source>
        <dbReference type="RuleBase" id="RU367139"/>
    </source>
</evidence>
<feature type="region of interest" description="Disordered" evidence="3">
    <location>
        <begin position="354"/>
        <end position="430"/>
    </location>
</feature>
<dbReference type="EC" id="3.4.19.12" evidence="2"/>
<protein>
    <recommendedName>
        <fullName evidence="2">Ubiquitin carboxyl-terminal hydrolase</fullName>
        <ecNumber evidence="2">3.4.19.12</ecNumber>
    </recommendedName>
</protein>
<dbReference type="GO" id="GO:0006508">
    <property type="term" value="P:proteolysis"/>
    <property type="evidence" value="ECO:0007669"/>
    <property type="project" value="UniProtKB-KW"/>
</dbReference>
<dbReference type="Proteomes" id="UP001165289">
    <property type="component" value="Unassembled WGS sequence"/>
</dbReference>
<feature type="compositionally biased region" description="Basic and acidic residues" evidence="3">
    <location>
        <begin position="394"/>
        <end position="418"/>
    </location>
</feature>
<accession>A0AAV7K2W0</accession>
<keyword evidence="6" id="KW-1185">Reference proteome</keyword>
<feature type="region of interest" description="Disordered" evidence="3">
    <location>
        <begin position="293"/>
        <end position="327"/>
    </location>
</feature>
<dbReference type="InterPro" id="IPR033979">
    <property type="entry name" value="MINDY_domain"/>
</dbReference>
<dbReference type="PANTHER" id="PTHR18063">
    <property type="entry name" value="NF-E2 INDUCIBLE PROTEIN"/>
    <property type="match status" value="1"/>
</dbReference>
<dbReference type="EMBL" id="JAKMXF010000188">
    <property type="protein sequence ID" value="KAI6655512.1"/>
    <property type="molecule type" value="Genomic_DNA"/>
</dbReference>
<dbReference type="AlphaFoldDB" id="A0AAV7K2W0"/>
<dbReference type="GO" id="GO:0071108">
    <property type="term" value="P:protein K48-linked deubiquitination"/>
    <property type="evidence" value="ECO:0007669"/>
    <property type="project" value="TreeGrafter"/>
</dbReference>
<dbReference type="InterPro" id="IPR007518">
    <property type="entry name" value="MINDY"/>
</dbReference>
<dbReference type="GO" id="GO:0005829">
    <property type="term" value="C:cytosol"/>
    <property type="evidence" value="ECO:0007669"/>
    <property type="project" value="TreeGrafter"/>
</dbReference>
<keyword evidence="2" id="KW-0645">Protease</keyword>
<dbReference type="GO" id="GO:0004843">
    <property type="term" value="F:cysteine-type deubiquitinase activity"/>
    <property type="evidence" value="ECO:0007669"/>
    <property type="project" value="UniProtKB-UniRule"/>
</dbReference>
<dbReference type="GO" id="GO:0071944">
    <property type="term" value="C:cell periphery"/>
    <property type="evidence" value="ECO:0007669"/>
    <property type="project" value="TreeGrafter"/>
</dbReference>